<dbReference type="AlphaFoldDB" id="A0A426QIK9"/>
<comment type="caution">
    <text evidence="2">The sequence shown here is derived from an EMBL/GenBank/DDBJ whole genome shotgun (WGS) entry which is preliminary data.</text>
</comment>
<sequence>MRRLYFLAPDVKTAKTIVDELLLARIEVRYIHVLAREGTPMADLPEAGLSQKSDLVPALERGIAIGGMAGVVAGVVAVTFPPAGLVLGGGAILATGLTGAGVGAVMSSMIGVDVPNSRLKQFEEAIGSGKLLLMVDVPKDRVGEIQEKIRQHHPEAEIGGTEPTIPPFP</sequence>
<evidence type="ECO:0000256" key="1">
    <source>
        <dbReference type="SAM" id="Phobius"/>
    </source>
</evidence>
<dbReference type="EMBL" id="QZMU01000001">
    <property type="protein sequence ID" value="RRQ21570.1"/>
    <property type="molecule type" value="Genomic_DNA"/>
</dbReference>
<keyword evidence="1" id="KW-0812">Transmembrane</keyword>
<accession>A0A426QIK9</accession>
<gene>
    <name evidence="2" type="ORF">D6C00_06200</name>
</gene>
<proteinExistence type="predicted"/>
<keyword evidence="3" id="KW-1185">Reference proteome</keyword>
<evidence type="ECO:0000313" key="3">
    <source>
        <dbReference type="Proteomes" id="UP000287798"/>
    </source>
</evidence>
<dbReference type="Proteomes" id="UP000287798">
    <property type="component" value="Unassembled WGS sequence"/>
</dbReference>
<feature type="transmembrane region" description="Helical" evidence="1">
    <location>
        <begin position="86"/>
        <end position="112"/>
    </location>
</feature>
<dbReference type="OrthoDB" id="8775484at2"/>
<dbReference type="RefSeq" id="WP_125180913.1">
    <property type="nucleotide sequence ID" value="NZ_QZMU01000001.1"/>
</dbReference>
<feature type="transmembrane region" description="Helical" evidence="1">
    <location>
        <begin position="62"/>
        <end position="80"/>
    </location>
</feature>
<evidence type="ECO:0000313" key="2">
    <source>
        <dbReference type="EMBL" id="RRQ21570.1"/>
    </source>
</evidence>
<reference evidence="2 3" key="1">
    <citation type="journal article" date="2010" name="Int. J. Syst. Evol. Microbiol.">
        <title>Thiohalobacter thiocyanaticus gen. nov., sp. nov., a moderately halophilic, sulfur-oxidizing gammaproteobacterium from hypersaline lakes, that utilizes thiocyanate.</title>
        <authorList>
            <person name="Sorokin D.Y."/>
            <person name="Kovaleva O.L."/>
            <person name="Tourova T.P."/>
            <person name="Muyzer G."/>
        </authorList>
    </citation>
    <scope>NUCLEOTIDE SEQUENCE [LARGE SCALE GENOMIC DNA]</scope>
    <source>
        <strain evidence="2 3">Hrh1</strain>
    </source>
</reference>
<organism evidence="2 3">
    <name type="scientific">Thiohalobacter thiocyanaticus</name>
    <dbReference type="NCBI Taxonomy" id="585455"/>
    <lineage>
        <taxon>Bacteria</taxon>
        <taxon>Pseudomonadati</taxon>
        <taxon>Pseudomonadota</taxon>
        <taxon>Gammaproteobacteria</taxon>
        <taxon>Thiohalobacterales</taxon>
        <taxon>Thiohalobacteraceae</taxon>
        <taxon>Thiohalobacter</taxon>
    </lineage>
</organism>
<keyword evidence="1" id="KW-0472">Membrane</keyword>
<protein>
    <submittedName>
        <fullName evidence="2">DUF1269 domain-containing protein</fullName>
    </submittedName>
</protein>
<name>A0A426QIK9_9GAMM</name>
<keyword evidence="1" id="KW-1133">Transmembrane helix</keyword>